<evidence type="ECO:0000313" key="2">
    <source>
        <dbReference type="Proteomes" id="UP000712281"/>
    </source>
</evidence>
<organism evidence="1 2">
    <name type="scientific">Brassica cretica</name>
    <name type="common">Mustard</name>
    <dbReference type="NCBI Taxonomy" id="69181"/>
    <lineage>
        <taxon>Eukaryota</taxon>
        <taxon>Viridiplantae</taxon>
        <taxon>Streptophyta</taxon>
        <taxon>Embryophyta</taxon>
        <taxon>Tracheophyta</taxon>
        <taxon>Spermatophyta</taxon>
        <taxon>Magnoliopsida</taxon>
        <taxon>eudicotyledons</taxon>
        <taxon>Gunneridae</taxon>
        <taxon>Pentapetalae</taxon>
        <taxon>rosids</taxon>
        <taxon>malvids</taxon>
        <taxon>Brassicales</taxon>
        <taxon>Brassicaceae</taxon>
        <taxon>Brassiceae</taxon>
        <taxon>Brassica</taxon>
    </lineage>
</organism>
<dbReference type="Proteomes" id="UP000712281">
    <property type="component" value="Unassembled WGS sequence"/>
</dbReference>
<accession>A0A8S9KW70</accession>
<name>A0A8S9KW70_BRACR</name>
<proteinExistence type="predicted"/>
<dbReference type="EMBL" id="QGKW02000717">
    <property type="protein sequence ID" value="KAF2598262.1"/>
    <property type="molecule type" value="Genomic_DNA"/>
</dbReference>
<protein>
    <submittedName>
        <fullName evidence="1">Uncharacterized protein</fullName>
    </submittedName>
</protein>
<evidence type="ECO:0000313" key="1">
    <source>
        <dbReference type="EMBL" id="KAF2598262.1"/>
    </source>
</evidence>
<gene>
    <name evidence="1" type="ORF">F2Q68_00012625</name>
</gene>
<dbReference type="AlphaFoldDB" id="A0A8S9KW70"/>
<reference evidence="1" key="1">
    <citation type="submission" date="2019-12" db="EMBL/GenBank/DDBJ databases">
        <title>Genome sequencing and annotation of Brassica cretica.</title>
        <authorList>
            <person name="Studholme D.J."/>
            <person name="Sarris P.F."/>
        </authorList>
    </citation>
    <scope>NUCLEOTIDE SEQUENCE</scope>
    <source>
        <strain evidence="1">PFS-001/15</strain>
        <tissue evidence="1">Leaf</tissue>
    </source>
</reference>
<sequence length="103" mass="10972">MLLARVIWRLIGLGDAPRRLGCNCGGALVVLAAKKRRRSGAPCRLDCNDAGGQAISVAALLFPLYQTSRCLIKAEQANGGYDVELSDGFDDGEKFGDGDLLVF</sequence>
<comment type="caution">
    <text evidence="1">The sequence shown here is derived from an EMBL/GenBank/DDBJ whole genome shotgun (WGS) entry which is preliminary data.</text>
</comment>